<feature type="transmembrane region" description="Helical" evidence="6">
    <location>
        <begin position="1199"/>
        <end position="1216"/>
    </location>
</feature>
<dbReference type="GO" id="GO:0016020">
    <property type="term" value="C:membrane"/>
    <property type="evidence" value="ECO:0007669"/>
    <property type="project" value="UniProtKB-SubCell"/>
</dbReference>
<evidence type="ECO:0000313" key="10">
    <source>
        <dbReference type="Proteomes" id="UP000242188"/>
    </source>
</evidence>
<evidence type="ECO:0000256" key="4">
    <source>
        <dbReference type="ARBA" id="ARBA00023136"/>
    </source>
</evidence>
<evidence type="ECO:0000256" key="7">
    <source>
        <dbReference type="SAM" id="SignalP"/>
    </source>
</evidence>
<evidence type="ECO:0000256" key="1">
    <source>
        <dbReference type="ARBA" id="ARBA00004141"/>
    </source>
</evidence>
<dbReference type="GO" id="GO:0007166">
    <property type="term" value="P:cell surface receptor signaling pathway"/>
    <property type="evidence" value="ECO:0007669"/>
    <property type="project" value="InterPro"/>
</dbReference>
<keyword evidence="2 6" id="KW-0812">Transmembrane</keyword>
<dbReference type="PANTHER" id="PTHR45902:SF1">
    <property type="entry name" value="LATROPHILIN RECEPTOR-LIKE PROTEIN A"/>
    <property type="match status" value="1"/>
</dbReference>
<sequence>MFGNGLVSFLVVFLPAISVVNTLDHHKLLDQYIGVCGMNLCNSSMFEIKPDLDYTSSSSCPDCKCDNDCWLNNNCCPDLYLSFPVINKIRTNVYPITNGSSEDKYEEMISTCPAEHHACEVGPTLLDLLNNVPVFAGPYSLPFRSACYARCNGYNVTRNWYLDIDCDTFYDLNFCSTFLEISTELYNAKCTVKYSQDFVNEKIPTTNAVIRTCNVTRFWNDYDADVDKVCAYLGPEMGRYSLTHSNVFCYICNPSEPLKSNVISTCNVTGKWNILDQGLKDACEHYPVAHSEQPYKNWFCRMCNQNNLDPSTIALMDGSIKVEYKTVADWFFLPSQQYDVIVQEADIENIVKAFKQQVKLENVKFKSKLERILENDGEIVVNGHTVNITNLLFNDYLRTGSYDICASSLLNVIFTQKSNNCSCDVSCIFKDTDACCPDVRLLTETKCIDQFELSTFSPELNPNKWLVINECPANYTDDVIVYLCQNDDIEAAYQLVPVESKVSKMVFRNIYCAFCHLNKDQADSYDVFMTKVQFYTLRLVCHLPIPFQNEISVERIISRARTGQCVIQYIPADIPVTCDEDKTKGQCNKVNLWTENDADVQWACENTDIFPQYRDHENIFCDVCNPSINMPLFFGSCNMTRNWHIYNPELELACESYPAMQKTLPYKNGLCERCNGPRWSRTFTKNFLPWGFVNDLADLGGNTDSKNTLRSFFTTYDEQPLDDVVPVTCQRHQMYDIWKKKCRDVKCNPGRHLYNDTCKPLLQTTTNLSYSLSLGLQTQINQSGVYITELLEGIRIDVHTYLSQTLHVSFLGITISSFMAMSHIACPNRSSVLKHGENLDILLSTQFEIDTEFINRFEAEKNLVELPGQTMDVRHLNKVFSFKMSTDPKAFTLPILIRKTSLLHKCYIKQTSPSQFSPHRSFRRSQVSELLQCKQIYLNADEYVIDEDGMTLTFAGSDAVVKYPEFELISNGQVRICASELPSPAAENDLENALRIFTLVFVCMSLVCLLITFVPYIKFDYLRTLPGLNTVGLMTSLFLVQLMFIIQTFTTTEDGAACTVSGILMHVLWLVYLAWTGVGTFHMYRLFVSDDYFSDDARRYTTLRRYASFTVCFALGIVTLNVVLTAVISESIGYGGNICFISSLTGKVLSFIVPVIIIFILNTVFFVVTYRYIKDQTLKCKKVLKDTTVAKDGRSSLQVFLKMFVLSGFTWTLQLIDGFLPLTVFTFIVTFLNASQGVLILYVHRKSFKMKRNRRRPGSTYRGSTSTGVRGTTTNSASTRNTSSYVNTVTESFQNEGFDSVEDVRKPRLSSRPSIVSVTSTSKIIYHADDAVECHSITEDTNECDSIGNATAASDDIGNDRTVCDCIVHEQYVKHPIGDTGVGGASECGNNKAECESIESDDENVKNSISYENNDCNSVENIIISKVTEGDLSTSIHDQVSTEA</sequence>
<gene>
    <name evidence="9" type="ORF">KP79_PYT21936</name>
</gene>
<feature type="transmembrane region" description="Helical" evidence="6">
    <location>
        <begin position="996"/>
        <end position="1016"/>
    </location>
</feature>
<evidence type="ECO:0000259" key="8">
    <source>
        <dbReference type="PROSITE" id="PS50261"/>
    </source>
</evidence>
<organism evidence="9 10">
    <name type="scientific">Mizuhopecten yessoensis</name>
    <name type="common">Japanese scallop</name>
    <name type="synonym">Patinopecten yessoensis</name>
    <dbReference type="NCBI Taxonomy" id="6573"/>
    <lineage>
        <taxon>Eukaryota</taxon>
        <taxon>Metazoa</taxon>
        <taxon>Spiralia</taxon>
        <taxon>Lophotrochozoa</taxon>
        <taxon>Mollusca</taxon>
        <taxon>Bivalvia</taxon>
        <taxon>Autobranchia</taxon>
        <taxon>Pteriomorphia</taxon>
        <taxon>Pectinida</taxon>
        <taxon>Pectinoidea</taxon>
        <taxon>Pectinidae</taxon>
        <taxon>Mizuhopecten</taxon>
    </lineage>
</organism>
<dbReference type="PROSITE" id="PS50261">
    <property type="entry name" value="G_PROTEIN_RECEP_F2_4"/>
    <property type="match status" value="1"/>
</dbReference>
<reference evidence="9 10" key="1">
    <citation type="journal article" date="2017" name="Nat. Ecol. Evol.">
        <title>Scallop genome provides insights into evolution of bilaterian karyotype and development.</title>
        <authorList>
            <person name="Wang S."/>
            <person name="Zhang J."/>
            <person name="Jiao W."/>
            <person name="Li J."/>
            <person name="Xun X."/>
            <person name="Sun Y."/>
            <person name="Guo X."/>
            <person name="Huan P."/>
            <person name="Dong B."/>
            <person name="Zhang L."/>
            <person name="Hu X."/>
            <person name="Sun X."/>
            <person name="Wang J."/>
            <person name="Zhao C."/>
            <person name="Wang Y."/>
            <person name="Wang D."/>
            <person name="Huang X."/>
            <person name="Wang R."/>
            <person name="Lv J."/>
            <person name="Li Y."/>
            <person name="Zhang Z."/>
            <person name="Liu B."/>
            <person name="Lu W."/>
            <person name="Hui Y."/>
            <person name="Liang J."/>
            <person name="Zhou Z."/>
            <person name="Hou R."/>
            <person name="Li X."/>
            <person name="Liu Y."/>
            <person name="Li H."/>
            <person name="Ning X."/>
            <person name="Lin Y."/>
            <person name="Zhao L."/>
            <person name="Xing Q."/>
            <person name="Dou J."/>
            <person name="Li Y."/>
            <person name="Mao J."/>
            <person name="Guo H."/>
            <person name="Dou H."/>
            <person name="Li T."/>
            <person name="Mu C."/>
            <person name="Jiang W."/>
            <person name="Fu Q."/>
            <person name="Fu X."/>
            <person name="Miao Y."/>
            <person name="Liu J."/>
            <person name="Yu Q."/>
            <person name="Li R."/>
            <person name="Liao H."/>
            <person name="Li X."/>
            <person name="Kong Y."/>
            <person name="Jiang Z."/>
            <person name="Chourrout D."/>
            <person name="Li R."/>
            <person name="Bao Z."/>
        </authorList>
    </citation>
    <scope>NUCLEOTIDE SEQUENCE [LARGE SCALE GENOMIC DNA]</scope>
    <source>
        <strain evidence="9 10">PY_sf001</strain>
    </source>
</reference>
<evidence type="ECO:0000256" key="5">
    <source>
        <dbReference type="SAM" id="MobiDB-lite"/>
    </source>
</evidence>
<keyword evidence="7" id="KW-0732">Signal</keyword>
<dbReference type="Proteomes" id="UP000242188">
    <property type="component" value="Unassembled WGS sequence"/>
</dbReference>
<feature type="signal peptide" evidence="7">
    <location>
        <begin position="1"/>
        <end position="22"/>
    </location>
</feature>
<evidence type="ECO:0000256" key="3">
    <source>
        <dbReference type="ARBA" id="ARBA00022989"/>
    </source>
</evidence>
<name>A0A210Q4S4_MIZYE</name>
<dbReference type="Gene3D" id="1.20.1070.10">
    <property type="entry name" value="Rhodopsin 7-helix transmembrane proteins"/>
    <property type="match status" value="1"/>
</dbReference>
<dbReference type="InterPro" id="IPR000832">
    <property type="entry name" value="GPCR_2_secretin-like"/>
</dbReference>
<feature type="transmembrane region" description="Helical" evidence="6">
    <location>
        <begin position="1148"/>
        <end position="1173"/>
    </location>
</feature>
<evidence type="ECO:0000313" key="9">
    <source>
        <dbReference type="EMBL" id="OWF43746.1"/>
    </source>
</evidence>
<evidence type="ECO:0000256" key="2">
    <source>
        <dbReference type="ARBA" id="ARBA00022692"/>
    </source>
</evidence>
<dbReference type="GO" id="GO:0004930">
    <property type="term" value="F:G protein-coupled receptor activity"/>
    <property type="evidence" value="ECO:0007669"/>
    <property type="project" value="InterPro"/>
</dbReference>
<evidence type="ECO:0000256" key="6">
    <source>
        <dbReference type="SAM" id="Phobius"/>
    </source>
</evidence>
<feature type="transmembrane region" description="Helical" evidence="6">
    <location>
        <begin position="1028"/>
        <end position="1046"/>
    </location>
</feature>
<feature type="transmembrane region" description="Helical" evidence="6">
    <location>
        <begin position="1106"/>
        <end position="1128"/>
    </location>
</feature>
<keyword evidence="4 6" id="KW-0472">Membrane</keyword>
<feature type="transmembrane region" description="Helical" evidence="6">
    <location>
        <begin position="1066"/>
        <end position="1086"/>
    </location>
</feature>
<feature type="compositionally biased region" description="Low complexity" evidence="5">
    <location>
        <begin position="1258"/>
        <end position="1281"/>
    </location>
</feature>
<dbReference type="InterPro" id="IPR017981">
    <property type="entry name" value="GPCR_2-like_7TM"/>
</dbReference>
<dbReference type="Pfam" id="PF00002">
    <property type="entry name" value="7tm_2"/>
    <property type="match status" value="1"/>
</dbReference>
<dbReference type="CDD" id="cd15039">
    <property type="entry name" value="7tmB3_Methuselah-like"/>
    <property type="match status" value="1"/>
</dbReference>
<feature type="region of interest" description="Disordered" evidence="5">
    <location>
        <begin position="1253"/>
        <end position="1281"/>
    </location>
</feature>
<proteinExistence type="predicted"/>
<comment type="caution">
    <text evidence="9">The sequence shown here is derived from an EMBL/GenBank/DDBJ whole genome shotgun (WGS) entry which is preliminary data.</text>
</comment>
<protein>
    <recommendedName>
        <fullName evidence="8">G-protein coupled receptors family 2 profile 2 domain-containing protein</fullName>
    </recommendedName>
</protein>
<feature type="chain" id="PRO_5013075169" description="G-protein coupled receptors family 2 profile 2 domain-containing protein" evidence="7">
    <location>
        <begin position="23"/>
        <end position="1444"/>
    </location>
</feature>
<keyword evidence="3 6" id="KW-1133">Transmembrane helix</keyword>
<comment type="subcellular location">
    <subcellularLocation>
        <location evidence="1">Membrane</location>
        <topology evidence="1">Multi-pass membrane protein</topology>
    </subcellularLocation>
</comment>
<dbReference type="OrthoDB" id="6151748at2759"/>
<accession>A0A210Q4S4</accession>
<dbReference type="InterPro" id="IPR053231">
    <property type="entry name" value="GPCR_LN-TM7"/>
</dbReference>
<keyword evidence="10" id="KW-1185">Reference proteome</keyword>
<dbReference type="EMBL" id="NEDP02005005">
    <property type="protein sequence ID" value="OWF43746.1"/>
    <property type="molecule type" value="Genomic_DNA"/>
</dbReference>
<dbReference type="PANTHER" id="PTHR45902">
    <property type="entry name" value="LATROPHILIN RECEPTOR-LIKE PROTEIN A"/>
    <property type="match status" value="1"/>
</dbReference>
<feature type="transmembrane region" description="Helical" evidence="6">
    <location>
        <begin position="1222"/>
        <end position="1244"/>
    </location>
</feature>
<feature type="domain" description="G-protein coupled receptors family 2 profile 2" evidence="8">
    <location>
        <begin position="994"/>
        <end position="1248"/>
    </location>
</feature>